<protein>
    <recommendedName>
        <fullName evidence="6">Coenzyme F420 hydrogenase subunit beta</fullName>
        <ecNumber evidence="6">1.12.98.1</ecNumber>
    </recommendedName>
</protein>
<keyword evidence="4" id="KW-0408">Iron</keyword>
<dbReference type="Pfam" id="PF04422">
    <property type="entry name" value="FrhB_FdhB_N"/>
    <property type="match status" value="1"/>
</dbReference>
<dbReference type="EMBL" id="CP003243">
    <property type="protein sequence ID" value="AFD00868.1"/>
    <property type="molecule type" value="Genomic_DNA"/>
</dbReference>
<evidence type="ECO:0000256" key="1">
    <source>
        <dbReference type="ARBA" id="ARBA00001974"/>
    </source>
</evidence>
<comment type="cofactor">
    <cofactor evidence="1">
        <name>FAD</name>
        <dbReference type="ChEBI" id="CHEBI:57692"/>
    </cofactor>
</comment>
<evidence type="ECO:0000313" key="9">
    <source>
        <dbReference type="EMBL" id="AFD00868.1"/>
    </source>
</evidence>
<dbReference type="GO" id="GO:0050454">
    <property type="term" value="F:coenzyme F420 hydrogenase activity"/>
    <property type="evidence" value="ECO:0007669"/>
    <property type="project" value="UniProtKB-EC"/>
</dbReference>
<dbReference type="AlphaFoldDB" id="H8I850"/>
<dbReference type="InterPro" id="IPR045220">
    <property type="entry name" value="FRHB/FDHB/HCAR-like"/>
</dbReference>
<keyword evidence="5" id="KW-0411">Iron-sulfur</keyword>
<dbReference type="RefSeq" id="WP_014406699.1">
    <property type="nucleotide sequence ID" value="NC_017034.1"/>
</dbReference>
<keyword evidence="2" id="KW-0479">Metal-binding</keyword>
<dbReference type="OrthoDB" id="37898at2157"/>
<dbReference type="Pfam" id="PF04432">
    <property type="entry name" value="FrhB_FdhB_C"/>
    <property type="match status" value="1"/>
</dbReference>
<dbReference type="InterPro" id="IPR007525">
    <property type="entry name" value="FrhB_FdhB_C"/>
</dbReference>
<dbReference type="InterPro" id="IPR017679">
    <property type="entry name" value="FrhB_archaea"/>
</dbReference>
<dbReference type="PANTHER" id="PTHR31332:SF6">
    <property type="entry name" value="FORMATE DEHYDROGENASE SUBUNIT BETA"/>
    <property type="match status" value="1"/>
</dbReference>
<dbReference type="EC" id="1.12.98.1" evidence="6"/>
<dbReference type="eggNOG" id="arCOG02651">
    <property type="taxonomic scope" value="Archaea"/>
</dbReference>
<dbReference type="GO" id="GO:0051536">
    <property type="term" value="F:iron-sulfur cluster binding"/>
    <property type="evidence" value="ECO:0007669"/>
    <property type="project" value="UniProtKB-KW"/>
</dbReference>
<dbReference type="GO" id="GO:0050660">
    <property type="term" value="F:flavin adenine dinucleotide binding"/>
    <property type="evidence" value="ECO:0007669"/>
    <property type="project" value="InterPro"/>
</dbReference>
<evidence type="ECO:0000259" key="7">
    <source>
        <dbReference type="Pfam" id="PF04422"/>
    </source>
</evidence>
<organism evidence="9 10">
    <name type="scientific">Methanocella conradii (strain DSM 24694 / JCM 17849 / CGMCC 1.5162 / HZ254)</name>
    <dbReference type="NCBI Taxonomy" id="1041930"/>
    <lineage>
        <taxon>Archaea</taxon>
        <taxon>Methanobacteriati</taxon>
        <taxon>Methanobacteriota</taxon>
        <taxon>Stenosarchaea group</taxon>
        <taxon>Methanomicrobia</taxon>
        <taxon>Methanocellales</taxon>
        <taxon>Methanocellaceae</taxon>
        <taxon>Methanocella</taxon>
    </lineage>
</organism>
<dbReference type="Gene3D" id="3.10.450.750">
    <property type="match status" value="1"/>
</dbReference>
<dbReference type="GeneID" id="11972287"/>
<feature type="domain" description="Coenzyme F420 hydrogenase/dehydrogenase beta subunit C-terminal" evidence="8">
    <location>
        <begin position="95"/>
        <end position="245"/>
    </location>
</feature>
<evidence type="ECO:0000256" key="2">
    <source>
        <dbReference type="ARBA" id="ARBA00022723"/>
    </source>
</evidence>
<dbReference type="NCBIfam" id="TIGR03289">
    <property type="entry name" value="frhB"/>
    <property type="match status" value="1"/>
</dbReference>
<reference evidence="9 10" key="1">
    <citation type="journal article" date="2012" name="J. Bacteriol.">
        <title>Complete genome sequence of a thermophilic methanogen, Methanocella conradii HZ254, isolated from Chinese rice field soil.</title>
        <authorList>
            <person name="Lu Z."/>
            <person name="Lu Y."/>
        </authorList>
    </citation>
    <scope>NUCLEOTIDE SEQUENCE [LARGE SCALE GENOMIC DNA]</scope>
    <source>
        <strain evidence="10">DSM 24694 / JCM 17849 / CGMCC 1.5162 / HZ254</strain>
    </source>
</reference>
<evidence type="ECO:0000256" key="4">
    <source>
        <dbReference type="ARBA" id="ARBA00023004"/>
    </source>
</evidence>
<keyword evidence="10" id="KW-1185">Reference proteome</keyword>
<evidence type="ECO:0000256" key="6">
    <source>
        <dbReference type="NCBIfam" id="TIGR03289"/>
    </source>
</evidence>
<dbReference type="NCBIfam" id="NF006807">
    <property type="entry name" value="PRK09325.1"/>
    <property type="match status" value="1"/>
</dbReference>
<sequence>MPFGTYKEVMALKAKDSKITGVSQDGGVVTALLCYALDKGVIDGALVAGKGETPWLPKPTIATTKEEIMAAAGTKYTINPVVSVIKDAVREQGLEKLAVVGTPCQIYAVQKMRLYPVGARHIPDKIALTIGIFCTENFSYAGLRTIIEDHCKVPVDSVTKMEIGGGKFKVKAAGKEVAIPIKETHKYEQEGCHVCSDLTAEFADISTGSIGTPEGWSTVFTRTTKGKDLLAKALADGIFEKKSMDEFKSPTAPPAPGKKPIKTGLDLLEQMDKQKKDKAKKTFDERKAMGLFVTPEILY</sequence>
<gene>
    <name evidence="9" type="primary">frhB-2</name>
    <name evidence="9" type="ordered locus">Mtc_2130</name>
</gene>
<proteinExistence type="predicted"/>
<dbReference type="GO" id="GO:0016151">
    <property type="term" value="F:nickel cation binding"/>
    <property type="evidence" value="ECO:0007669"/>
    <property type="project" value="InterPro"/>
</dbReference>
<evidence type="ECO:0000256" key="5">
    <source>
        <dbReference type="ARBA" id="ARBA00023014"/>
    </source>
</evidence>
<keyword evidence="3 9" id="KW-0560">Oxidoreductase</keyword>
<dbReference type="HOGENOM" id="CLU_037958_0_0_2"/>
<dbReference type="PANTHER" id="PTHR31332">
    <property type="entry name" value="7-HYDROXYMETHYL CHLOROPHYLL A REDUCTASE, CHLOROPLASTIC"/>
    <property type="match status" value="1"/>
</dbReference>
<evidence type="ECO:0000259" key="8">
    <source>
        <dbReference type="Pfam" id="PF04432"/>
    </source>
</evidence>
<evidence type="ECO:0000256" key="3">
    <source>
        <dbReference type="ARBA" id="ARBA00023002"/>
    </source>
</evidence>
<evidence type="ECO:0000313" key="10">
    <source>
        <dbReference type="Proteomes" id="UP000005233"/>
    </source>
</evidence>
<name>H8I850_METCZ</name>
<dbReference type="Proteomes" id="UP000005233">
    <property type="component" value="Chromosome"/>
</dbReference>
<dbReference type="STRING" id="1041930.Mtc_2130"/>
<accession>H8I850</accession>
<dbReference type="KEGG" id="mez:Mtc_2130"/>
<feature type="domain" description="Coenzyme F420 hydrogenase/dehydrogenase beta subunit N-terminal" evidence="7">
    <location>
        <begin position="10"/>
        <end position="86"/>
    </location>
</feature>
<dbReference type="InterPro" id="IPR007516">
    <property type="entry name" value="Co_F420_Hydgase/DH_bsu_N"/>
</dbReference>
<dbReference type="GO" id="GO:0052592">
    <property type="term" value="F:oxidoreductase activity, acting on CH or CH2 groups, with an iron-sulfur protein as acceptor"/>
    <property type="evidence" value="ECO:0007669"/>
    <property type="project" value="TreeGrafter"/>
</dbReference>